<accession>X0TMS8</accession>
<sequence>DLVLPAEVRPITFRTTHETSIGMADVRGFYSMSLHIKQIMCLVYEY</sequence>
<feature type="non-terminal residue" evidence="1">
    <location>
        <position position="1"/>
    </location>
</feature>
<comment type="caution">
    <text evidence="1">The sequence shown here is derived from an EMBL/GenBank/DDBJ whole genome shotgun (WGS) entry which is preliminary data.</text>
</comment>
<evidence type="ECO:0000313" key="1">
    <source>
        <dbReference type="EMBL" id="GAF94868.1"/>
    </source>
</evidence>
<protein>
    <submittedName>
        <fullName evidence="1">Uncharacterized protein</fullName>
    </submittedName>
</protein>
<dbReference type="EMBL" id="BARS01013242">
    <property type="protein sequence ID" value="GAF94868.1"/>
    <property type="molecule type" value="Genomic_DNA"/>
</dbReference>
<name>X0TMS8_9ZZZZ</name>
<organism evidence="1">
    <name type="scientific">marine sediment metagenome</name>
    <dbReference type="NCBI Taxonomy" id="412755"/>
    <lineage>
        <taxon>unclassified sequences</taxon>
        <taxon>metagenomes</taxon>
        <taxon>ecological metagenomes</taxon>
    </lineage>
</organism>
<dbReference type="AlphaFoldDB" id="X0TMS8"/>
<proteinExistence type="predicted"/>
<reference evidence="1" key="1">
    <citation type="journal article" date="2014" name="Front. Microbiol.">
        <title>High frequency of phylogenetically diverse reductive dehalogenase-homologous genes in deep subseafloor sedimentary metagenomes.</title>
        <authorList>
            <person name="Kawai M."/>
            <person name="Futagami T."/>
            <person name="Toyoda A."/>
            <person name="Takaki Y."/>
            <person name="Nishi S."/>
            <person name="Hori S."/>
            <person name="Arai W."/>
            <person name="Tsubouchi T."/>
            <person name="Morono Y."/>
            <person name="Uchiyama I."/>
            <person name="Ito T."/>
            <person name="Fujiyama A."/>
            <person name="Inagaki F."/>
            <person name="Takami H."/>
        </authorList>
    </citation>
    <scope>NUCLEOTIDE SEQUENCE</scope>
    <source>
        <strain evidence="1">Expedition CK06-06</strain>
    </source>
</reference>
<gene>
    <name evidence="1" type="ORF">S01H1_23123</name>
</gene>